<evidence type="ECO:0008006" key="4">
    <source>
        <dbReference type="Google" id="ProtNLM"/>
    </source>
</evidence>
<gene>
    <name evidence="2" type="ORF">CPT_Parlo_061</name>
</gene>
<feature type="region of interest" description="Disordered" evidence="1">
    <location>
        <begin position="241"/>
        <end position="285"/>
    </location>
</feature>
<reference evidence="3" key="1">
    <citation type="submission" date="2019-03" db="EMBL/GenBank/DDBJ databases">
        <authorList>
            <person name="Bockoven R."/>
            <person name="Gutierrez J."/>
            <person name="Newkirk H."/>
            <person name="Liu M."/>
            <person name="Ramsey J."/>
            <person name="Cahill J."/>
        </authorList>
    </citation>
    <scope>NUCLEOTIDE SEQUENCE [LARGE SCALE GENOMIC DNA]</scope>
</reference>
<feature type="compositionally biased region" description="Low complexity" evidence="1">
    <location>
        <begin position="64"/>
        <end position="76"/>
    </location>
</feature>
<evidence type="ECO:0000313" key="3">
    <source>
        <dbReference type="Proteomes" id="UP000307326"/>
    </source>
</evidence>
<proteinExistence type="predicted"/>
<organism evidence="2 3">
    <name type="scientific">Serratia phage Parlo</name>
    <dbReference type="NCBI Taxonomy" id="2557554"/>
    <lineage>
        <taxon>Viruses</taxon>
        <taxon>Duplodnaviria</taxon>
        <taxon>Heunggongvirae</taxon>
        <taxon>Uroviricota</taxon>
        <taxon>Caudoviricetes</taxon>
        <taxon>Parlovirus</taxon>
        <taxon>Parlovirus parlo</taxon>
    </lineage>
</organism>
<dbReference type="Proteomes" id="UP000307326">
    <property type="component" value="Segment"/>
</dbReference>
<protein>
    <recommendedName>
        <fullName evidence="4">Scaffolding protein</fullName>
    </recommendedName>
</protein>
<accession>A0A482MGD9</accession>
<dbReference type="EMBL" id="MK618715">
    <property type="protein sequence ID" value="QBQ72210.1"/>
    <property type="molecule type" value="Genomic_DNA"/>
</dbReference>
<sequence>MSIENEGLTPEELAAMQEDDTIETDDVPEDEPEKAPAEPDDAASAAASAAEETDGLTEEERAAAAEQQQAEQQAADDANKPAVQEEEQPGRDDGAPVDEPEAKQTPAVPLIRGEKPADYDQQMAALDAREDALVEKFEDGDITTREYNAEIRKINDERGDLKWQSQKAELAAETSQAQAEAQWYGAVDVFFQAHPEIQANQTRLDAFDSIVRKVTAETMAAGKAPGAADLAKAYKQWAEDLGIQPAAKEDKPENKGQQQQQQAKPRNVPPTLAKVPAADATDVENSKFASLDRLADSDPLKYQEAIDRMSPAERDAYNQYAG</sequence>
<evidence type="ECO:0000256" key="1">
    <source>
        <dbReference type="SAM" id="MobiDB-lite"/>
    </source>
</evidence>
<evidence type="ECO:0000313" key="2">
    <source>
        <dbReference type="EMBL" id="QBQ72210.1"/>
    </source>
</evidence>
<keyword evidence="3" id="KW-1185">Reference proteome</keyword>
<name>A0A482MGD9_9CAUD</name>
<feature type="region of interest" description="Disordered" evidence="1">
    <location>
        <begin position="1"/>
        <end position="115"/>
    </location>
</feature>
<feature type="compositionally biased region" description="Acidic residues" evidence="1">
    <location>
        <begin position="17"/>
        <end position="32"/>
    </location>
</feature>